<dbReference type="InterPro" id="IPR052019">
    <property type="entry name" value="F420H2_bilvrd_red/Heme_oxyg"/>
</dbReference>
<protein>
    <submittedName>
        <fullName evidence="3">PPOX class F420-dependent oxidoreductase</fullName>
    </submittedName>
</protein>
<dbReference type="PANTHER" id="PTHR35176">
    <property type="entry name" value="HEME OXYGENASE HI_0854-RELATED"/>
    <property type="match status" value="1"/>
</dbReference>
<dbReference type="InterPro" id="IPR012349">
    <property type="entry name" value="Split_barrel_FMN-bd"/>
</dbReference>
<evidence type="ECO:0000256" key="1">
    <source>
        <dbReference type="ARBA" id="ARBA00023002"/>
    </source>
</evidence>
<dbReference type="InterPro" id="IPR011576">
    <property type="entry name" value="Pyridox_Oxase_N"/>
</dbReference>
<proteinExistence type="predicted"/>
<name>A0ABV3DVS0_9ACTN</name>
<feature type="domain" description="Pyridoxamine 5'-phosphate oxidase N-terminal" evidence="2">
    <location>
        <begin position="5"/>
        <end position="126"/>
    </location>
</feature>
<keyword evidence="1" id="KW-0560">Oxidoreductase</keyword>
<dbReference type="Proteomes" id="UP001551482">
    <property type="component" value="Unassembled WGS sequence"/>
</dbReference>
<accession>A0ABV3DVS0</accession>
<comment type="caution">
    <text evidence="3">The sequence shown here is derived from an EMBL/GenBank/DDBJ whole genome shotgun (WGS) entry which is preliminary data.</text>
</comment>
<dbReference type="RefSeq" id="WP_358364323.1">
    <property type="nucleotide sequence ID" value="NZ_JBEZFP010000206.1"/>
</dbReference>
<organism evidence="3 4">
    <name type="scientific">Streptodolium elevatio</name>
    <dbReference type="NCBI Taxonomy" id="3157996"/>
    <lineage>
        <taxon>Bacteria</taxon>
        <taxon>Bacillati</taxon>
        <taxon>Actinomycetota</taxon>
        <taxon>Actinomycetes</taxon>
        <taxon>Kitasatosporales</taxon>
        <taxon>Streptomycetaceae</taxon>
        <taxon>Streptodolium</taxon>
    </lineage>
</organism>
<dbReference type="Gene3D" id="2.30.110.10">
    <property type="entry name" value="Electron Transport, Fmn-binding Protein, Chain A"/>
    <property type="match status" value="1"/>
</dbReference>
<keyword evidence="4" id="KW-1185">Reference proteome</keyword>
<evidence type="ECO:0000313" key="3">
    <source>
        <dbReference type="EMBL" id="MEU8139848.1"/>
    </source>
</evidence>
<dbReference type="SUPFAM" id="SSF50475">
    <property type="entry name" value="FMN-binding split barrel"/>
    <property type="match status" value="1"/>
</dbReference>
<dbReference type="InterPro" id="IPR019920">
    <property type="entry name" value="F420-binding_dom_put"/>
</dbReference>
<sequence length="130" mass="14692">MSDKLTDAARTMIDAPNFATMATLLPDGRPQLSVVWLRTDGDDLLVSTVKGRRKHRNIEADPRVTLLVYPKDDPYTYVEVRGTAVLEDDGAPELIQELSQRYDGKPFREGDPANERVVVRVTPDRIVTRR</sequence>
<dbReference type="Pfam" id="PF01243">
    <property type="entry name" value="PNPOx_N"/>
    <property type="match status" value="1"/>
</dbReference>
<dbReference type="PANTHER" id="PTHR35176:SF6">
    <property type="entry name" value="HEME OXYGENASE HI_0854-RELATED"/>
    <property type="match status" value="1"/>
</dbReference>
<reference evidence="3 4" key="1">
    <citation type="submission" date="2024-06" db="EMBL/GenBank/DDBJ databases">
        <title>The Natural Products Discovery Center: Release of the First 8490 Sequenced Strains for Exploring Actinobacteria Biosynthetic Diversity.</title>
        <authorList>
            <person name="Kalkreuter E."/>
            <person name="Kautsar S.A."/>
            <person name="Yang D."/>
            <person name="Bader C.D."/>
            <person name="Teijaro C.N."/>
            <person name="Fluegel L."/>
            <person name="Davis C.M."/>
            <person name="Simpson J.R."/>
            <person name="Lauterbach L."/>
            <person name="Steele A.D."/>
            <person name="Gui C."/>
            <person name="Meng S."/>
            <person name="Li G."/>
            <person name="Viehrig K."/>
            <person name="Ye F."/>
            <person name="Su P."/>
            <person name="Kiefer A.F."/>
            <person name="Nichols A."/>
            <person name="Cepeda A.J."/>
            <person name="Yan W."/>
            <person name="Fan B."/>
            <person name="Jiang Y."/>
            <person name="Adhikari A."/>
            <person name="Zheng C.-J."/>
            <person name="Schuster L."/>
            <person name="Cowan T.M."/>
            <person name="Smanski M.J."/>
            <person name="Chevrette M.G."/>
            <person name="De Carvalho L.P.S."/>
            <person name="Shen B."/>
        </authorList>
    </citation>
    <scope>NUCLEOTIDE SEQUENCE [LARGE SCALE GENOMIC DNA]</scope>
    <source>
        <strain evidence="3 4">NPDC048946</strain>
    </source>
</reference>
<evidence type="ECO:0000259" key="2">
    <source>
        <dbReference type="Pfam" id="PF01243"/>
    </source>
</evidence>
<evidence type="ECO:0000313" key="4">
    <source>
        <dbReference type="Proteomes" id="UP001551482"/>
    </source>
</evidence>
<dbReference type="NCBIfam" id="TIGR03618">
    <property type="entry name" value="Rv1155_F420"/>
    <property type="match status" value="1"/>
</dbReference>
<gene>
    <name evidence="3" type="ORF">AB0C36_40930</name>
</gene>
<dbReference type="EMBL" id="JBEZFP010000206">
    <property type="protein sequence ID" value="MEU8139848.1"/>
    <property type="molecule type" value="Genomic_DNA"/>
</dbReference>